<dbReference type="PANTHER" id="PTHR24270">
    <property type="entry name" value="LOW-DENSITY LIPOPROTEIN RECEPTOR-RELATED"/>
    <property type="match status" value="1"/>
</dbReference>
<dbReference type="SUPFAM" id="SSF57424">
    <property type="entry name" value="LDL receptor-like module"/>
    <property type="match status" value="2"/>
</dbReference>
<protein>
    <submittedName>
        <fullName evidence="11">Peptidase S1 domain-containing protein</fullName>
    </submittedName>
</protein>
<evidence type="ECO:0000256" key="6">
    <source>
        <dbReference type="ARBA" id="ARBA00023136"/>
    </source>
</evidence>
<dbReference type="PANTHER" id="PTHR24270:SF8">
    <property type="entry name" value="LD11117P-RELATED"/>
    <property type="match status" value="1"/>
</dbReference>
<dbReference type="Gene3D" id="4.10.400.10">
    <property type="entry name" value="Low-density Lipoprotein Receptor"/>
    <property type="match status" value="2"/>
</dbReference>
<evidence type="ECO:0000256" key="8">
    <source>
        <dbReference type="PROSITE-ProRule" id="PRU00124"/>
    </source>
</evidence>
<proteinExistence type="predicted"/>
<evidence type="ECO:0000256" key="5">
    <source>
        <dbReference type="ARBA" id="ARBA00022989"/>
    </source>
</evidence>
<dbReference type="GO" id="GO:0012505">
    <property type="term" value="C:endomembrane system"/>
    <property type="evidence" value="ECO:0007669"/>
    <property type="project" value="UniProtKB-SubCell"/>
</dbReference>
<dbReference type="InterPro" id="IPR009003">
    <property type="entry name" value="Peptidase_S1_PA"/>
</dbReference>
<comment type="caution">
    <text evidence="8">Lacks conserved residue(s) required for the propagation of feature annotation.</text>
</comment>
<sequence length="936" mass="103219">MIEFHLSNLDDKRSWTIVSGKESPVLFKVTLLEINFVKLDSKCLNSSHIAITDSNNNSVAYCAYLKNRELRIFSKTLRIEIISSNNGQEDQYAKFSYEIIDPGTQAISPLCSHIKKGLHRFWPCKTRFYSDNFSDTLCIPSTEICDGIIQCPGSEDENAKICEILNSTSLKLPSLRYEESIGSVSNESCPNNTFYCHNDAKCITSANVCDGVQDCLGNTDESPSACDWKKNKSDILEFNNINVDGKSSSCIEDLKFLCPVENTCLPVSVICNGIIDCSDGYDEGPQVCKAMGNPGQKQSRNDILASTDETVAKISYENEIDKSTDCSISTSNQVENSQTTSDILITQEEKISESVEVLKNKTDKGLEKRGSFGSGIDTTHEPYTDLFTTPIVEESTGHDTATQILTKNPFTGSNEILVETGLKLENTSWTAKDEALEGSSIDLRAETATFENSQKSSDSSAMIHETFTSGALIEKSNQTMMLMEPTSGLEEITPEPTLELPMKSLNSTIEPEALNLENPITSSNEKEEIVFPPLWIARVSSGSFFLCYGMLLDLESTSRWVLIPSSCGQYLEPSSMRVHFGAGIDKYEITARVNQQLDNQTADTGFGLLRLNSSESIKHFIPQGIFLNNSSLASNNTETTCKLLAPRHGYIFSVQVQSVHQEDSITCKQKYKRDDVVSCFSQNLCLQSGLGGILTCSNSTLGFYIEGADCYQGQIGWPVVASLVTPETINWIKYTTGMESSDLCGYTPNEKSQSFPWYTYFNRTQSSEGLCLVAYVKNDTFPLVTSVQCLKQCMNSIPPRAGEESGCELESYGTYMDLCPAKNIAQRLSIPRSPWTQCLIAYIPSPNTKEIRYESVRIAAFQDCDGEGFYNPLLANTSLCVRALEDDGVLNCSSWGEAGLDLQNPAQLESPGAGGSYEVWSFRPTLDVIVAVVCIS</sequence>
<evidence type="ECO:0000256" key="1">
    <source>
        <dbReference type="ARBA" id="ARBA00004167"/>
    </source>
</evidence>
<dbReference type="AlphaFoldDB" id="A0A0R3SH93"/>
<keyword evidence="7" id="KW-1015">Disulfide bond</keyword>
<evidence type="ECO:0000256" key="2">
    <source>
        <dbReference type="ARBA" id="ARBA00004308"/>
    </source>
</evidence>
<dbReference type="PRINTS" id="PR00261">
    <property type="entry name" value="LDLRECEPTOR"/>
</dbReference>
<dbReference type="STRING" id="6216.A0A0R3SH93"/>
<evidence type="ECO:0000256" key="4">
    <source>
        <dbReference type="ARBA" id="ARBA00022737"/>
    </source>
</evidence>
<dbReference type="SUPFAM" id="SSF50494">
    <property type="entry name" value="Trypsin-like serine proteases"/>
    <property type="match status" value="1"/>
</dbReference>
<evidence type="ECO:0000313" key="9">
    <source>
        <dbReference type="EMBL" id="VDL47142.1"/>
    </source>
</evidence>
<dbReference type="EMBL" id="UYSG01001599">
    <property type="protein sequence ID" value="VDL47142.1"/>
    <property type="molecule type" value="Genomic_DNA"/>
</dbReference>
<dbReference type="PROSITE" id="PS01209">
    <property type="entry name" value="LDLRA_1"/>
    <property type="match status" value="1"/>
</dbReference>
<keyword evidence="6" id="KW-0472">Membrane</keyword>
<organism evidence="11">
    <name type="scientific">Hymenolepis diminuta</name>
    <name type="common">Rat tapeworm</name>
    <dbReference type="NCBI Taxonomy" id="6216"/>
    <lineage>
        <taxon>Eukaryota</taxon>
        <taxon>Metazoa</taxon>
        <taxon>Spiralia</taxon>
        <taxon>Lophotrochozoa</taxon>
        <taxon>Platyhelminthes</taxon>
        <taxon>Cestoda</taxon>
        <taxon>Eucestoda</taxon>
        <taxon>Cyclophyllidea</taxon>
        <taxon>Hymenolepididae</taxon>
        <taxon>Hymenolepis</taxon>
    </lineage>
</organism>
<dbReference type="CDD" id="cd00112">
    <property type="entry name" value="LDLa"/>
    <property type="match status" value="2"/>
</dbReference>
<dbReference type="WBParaSite" id="HDID_0000430801-mRNA-1">
    <property type="protein sequence ID" value="HDID_0000430801-mRNA-1"/>
    <property type="gene ID" value="HDID_0000430801"/>
</dbReference>
<dbReference type="SMART" id="SM00192">
    <property type="entry name" value="LDLa"/>
    <property type="match status" value="3"/>
</dbReference>
<dbReference type="GO" id="GO:0016192">
    <property type="term" value="P:vesicle-mediated transport"/>
    <property type="evidence" value="ECO:0007669"/>
    <property type="project" value="UniProtKB-ARBA"/>
</dbReference>
<dbReference type="InterPro" id="IPR036055">
    <property type="entry name" value="LDL_receptor-like_sf"/>
</dbReference>
<dbReference type="InterPro" id="IPR050685">
    <property type="entry name" value="LDLR"/>
</dbReference>
<keyword evidence="5" id="KW-1133">Transmembrane helix</keyword>
<reference evidence="11" key="1">
    <citation type="submission" date="2017-02" db="UniProtKB">
        <authorList>
            <consortium name="WormBaseParasite"/>
        </authorList>
    </citation>
    <scope>IDENTIFICATION</scope>
</reference>
<name>A0A0R3SH93_HYMDI</name>
<dbReference type="InterPro" id="IPR002172">
    <property type="entry name" value="LDrepeatLR_classA_rpt"/>
</dbReference>
<dbReference type="InterPro" id="IPR023415">
    <property type="entry name" value="LDLR_class-A_CS"/>
</dbReference>
<accession>A0A0R3SH93</accession>
<dbReference type="GO" id="GO:0005886">
    <property type="term" value="C:plasma membrane"/>
    <property type="evidence" value="ECO:0007669"/>
    <property type="project" value="TreeGrafter"/>
</dbReference>
<evidence type="ECO:0000256" key="7">
    <source>
        <dbReference type="ARBA" id="ARBA00023157"/>
    </source>
</evidence>
<gene>
    <name evidence="9" type="ORF">HDID_LOCUS4306</name>
</gene>
<dbReference type="Proteomes" id="UP000274504">
    <property type="component" value="Unassembled WGS sequence"/>
</dbReference>
<keyword evidence="3" id="KW-0812">Transmembrane</keyword>
<evidence type="ECO:0000313" key="10">
    <source>
        <dbReference type="Proteomes" id="UP000274504"/>
    </source>
</evidence>
<reference evidence="9 10" key="2">
    <citation type="submission" date="2018-11" db="EMBL/GenBank/DDBJ databases">
        <authorList>
            <consortium name="Pathogen Informatics"/>
        </authorList>
    </citation>
    <scope>NUCLEOTIDE SEQUENCE [LARGE SCALE GENOMIC DNA]</scope>
</reference>
<comment type="subcellular location">
    <subcellularLocation>
        <location evidence="2">Endomembrane system</location>
    </subcellularLocation>
    <subcellularLocation>
        <location evidence="1">Membrane</location>
        <topology evidence="1">Single-pass membrane protein</topology>
    </subcellularLocation>
</comment>
<dbReference type="PROSITE" id="PS50068">
    <property type="entry name" value="LDLRA_2"/>
    <property type="match status" value="2"/>
</dbReference>
<evidence type="ECO:0000313" key="11">
    <source>
        <dbReference type="WBParaSite" id="HDID_0000430801-mRNA-1"/>
    </source>
</evidence>
<dbReference type="OrthoDB" id="6268881at2759"/>
<evidence type="ECO:0000256" key="3">
    <source>
        <dbReference type="ARBA" id="ARBA00022692"/>
    </source>
</evidence>
<keyword evidence="4" id="KW-0677">Repeat</keyword>